<dbReference type="Proteomes" id="UP000887226">
    <property type="component" value="Unassembled WGS sequence"/>
</dbReference>
<dbReference type="AlphaFoldDB" id="A0A9P7Z0F6"/>
<dbReference type="SUPFAM" id="SSF52096">
    <property type="entry name" value="ClpP/crotonase"/>
    <property type="match status" value="1"/>
</dbReference>
<proteinExistence type="inferred from homology"/>
<dbReference type="InterPro" id="IPR029045">
    <property type="entry name" value="ClpP/crotonase-like_dom_sf"/>
</dbReference>
<dbReference type="InterPro" id="IPR051053">
    <property type="entry name" value="ECH/Chromodomain_protein"/>
</dbReference>
<gene>
    <name evidence="2" type="ORF">BJ878DRAFT_124908</name>
</gene>
<dbReference type="CDD" id="cd06558">
    <property type="entry name" value="crotonase-like"/>
    <property type="match status" value="1"/>
</dbReference>
<evidence type="ECO:0000313" key="3">
    <source>
        <dbReference type="Proteomes" id="UP000887226"/>
    </source>
</evidence>
<dbReference type="PANTHER" id="PTHR43684:SF4">
    <property type="entry name" value="ENOYL-COA HYDRATASE_ISOMERASE FAMILY PROTEIN (AFU_ORTHOLOGUE AFUA_1G01890)"/>
    <property type="match status" value="1"/>
</dbReference>
<evidence type="ECO:0000313" key="2">
    <source>
        <dbReference type="EMBL" id="KAG9243319.1"/>
    </source>
</evidence>
<dbReference type="Gene3D" id="1.10.12.10">
    <property type="entry name" value="Lyase 2-enoyl-coa Hydratase, Chain A, domain 2"/>
    <property type="match status" value="1"/>
</dbReference>
<dbReference type="OrthoDB" id="2018133at2759"/>
<sequence>MANKLPDSYTTLSFAQIKLSHVPASSPTPTPVILLTLYRPGKHNAFTETMVQDLTRAFTLLSADPRVRAIVVTGHGSMFCAGADLDSGKGLTFNDTVETHRDGGGQVTLAIYRCQKPVIAAINGHAVGVGLTMTLPMSIRIASEDAKVGMVFARRGIVMEAISSFFLPKLIGFSRATHLVTTGSVYEATDPLLRELFSEVLPKEKVLKRALELADGIAKNTSGMSTQLMKDMMWRNPGTPEETHLLDSRILIELFNGKDKKEGIDSFLEKRDPKFTGTMEDDAPKAWPWWKDVDVGVPWEKSKL</sequence>
<dbReference type="Pfam" id="PF00378">
    <property type="entry name" value="ECH_1"/>
    <property type="match status" value="1"/>
</dbReference>
<comment type="caution">
    <text evidence="2">The sequence shown here is derived from an EMBL/GenBank/DDBJ whole genome shotgun (WGS) entry which is preliminary data.</text>
</comment>
<evidence type="ECO:0000256" key="1">
    <source>
        <dbReference type="ARBA" id="ARBA00005254"/>
    </source>
</evidence>
<dbReference type="Gene3D" id="3.90.226.10">
    <property type="entry name" value="2-enoyl-CoA Hydratase, Chain A, domain 1"/>
    <property type="match status" value="1"/>
</dbReference>
<reference evidence="2" key="1">
    <citation type="journal article" date="2021" name="IMA Fungus">
        <title>Genomic characterization of three marine fungi, including Emericellopsis atlantica sp. nov. with signatures of a generalist lifestyle and marine biomass degradation.</title>
        <authorList>
            <person name="Hagestad O.C."/>
            <person name="Hou L."/>
            <person name="Andersen J.H."/>
            <person name="Hansen E.H."/>
            <person name="Altermark B."/>
            <person name="Li C."/>
            <person name="Kuhnert E."/>
            <person name="Cox R.J."/>
            <person name="Crous P.W."/>
            <person name="Spatafora J.W."/>
            <person name="Lail K."/>
            <person name="Amirebrahimi M."/>
            <person name="Lipzen A."/>
            <person name="Pangilinan J."/>
            <person name="Andreopoulos W."/>
            <person name="Hayes R.D."/>
            <person name="Ng V."/>
            <person name="Grigoriev I.V."/>
            <person name="Jackson S.A."/>
            <person name="Sutton T.D.S."/>
            <person name="Dobson A.D.W."/>
            <person name="Rama T."/>
        </authorList>
    </citation>
    <scope>NUCLEOTIDE SEQUENCE</scope>
    <source>
        <strain evidence="2">TRa3180A</strain>
    </source>
</reference>
<dbReference type="InterPro" id="IPR014748">
    <property type="entry name" value="Enoyl-CoA_hydra_C"/>
</dbReference>
<dbReference type="PANTHER" id="PTHR43684">
    <property type="match status" value="1"/>
</dbReference>
<organism evidence="2 3">
    <name type="scientific">Calycina marina</name>
    <dbReference type="NCBI Taxonomy" id="1763456"/>
    <lineage>
        <taxon>Eukaryota</taxon>
        <taxon>Fungi</taxon>
        <taxon>Dikarya</taxon>
        <taxon>Ascomycota</taxon>
        <taxon>Pezizomycotina</taxon>
        <taxon>Leotiomycetes</taxon>
        <taxon>Helotiales</taxon>
        <taxon>Pezizellaceae</taxon>
        <taxon>Calycina</taxon>
    </lineage>
</organism>
<dbReference type="InterPro" id="IPR001753">
    <property type="entry name" value="Enoyl-CoA_hydra/iso"/>
</dbReference>
<keyword evidence="3" id="KW-1185">Reference proteome</keyword>
<protein>
    <submittedName>
        <fullName evidence="2">ClpP/crotonase-like domain-containing protein</fullName>
    </submittedName>
</protein>
<name>A0A9P7Z0F6_9HELO</name>
<dbReference type="EMBL" id="MU253988">
    <property type="protein sequence ID" value="KAG9243319.1"/>
    <property type="molecule type" value="Genomic_DNA"/>
</dbReference>
<comment type="similarity">
    <text evidence="1">Belongs to the enoyl-CoA hydratase/isomerase family.</text>
</comment>
<accession>A0A9P7Z0F6</accession>